<keyword evidence="5" id="KW-1185">Reference proteome</keyword>
<dbReference type="InterPro" id="IPR001789">
    <property type="entry name" value="Sig_transdc_resp-reg_receiver"/>
</dbReference>
<dbReference type="InterPro" id="IPR050595">
    <property type="entry name" value="Bact_response_regulator"/>
</dbReference>
<dbReference type="PANTHER" id="PTHR44591:SF3">
    <property type="entry name" value="RESPONSE REGULATORY DOMAIN-CONTAINING PROTEIN"/>
    <property type="match status" value="1"/>
</dbReference>
<feature type="modified residue" description="4-aspartylphosphate" evidence="2">
    <location>
        <position position="60"/>
    </location>
</feature>
<dbReference type="SMART" id="SM00448">
    <property type="entry name" value="REC"/>
    <property type="match status" value="1"/>
</dbReference>
<dbReference type="GO" id="GO:0000160">
    <property type="term" value="P:phosphorelay signal transduction system"/>
    <property type="evidence" value="ECO:0007669"/>
    <property type="project" value="InterPro"/>
</dbReference>
<dbReference type="RefSeq" id="WP_091148014.1">
    <property type="nucleotide sequence ID" value="NZ_FNAI01000003.1"/>
</dbReference>
<dbReference type="PANTHER" id="PTHR44591">
    <property type="entry name" value="STRESS RESPONSE REGULATOR PROTEIN 1"/>
    <property type="match status" value="1"/>
</dbReference>
<reference evidence="4 5" key="1">
    <citation type="submission" date="2016-10" db="EMBL/GenBank/DDBJ databases">
        <authorList>
            <person name="de Groot N.N."/>
        </authorList>
    </citation>
    <scope>NUCLEOTIDE SEQUENCE [LARGE SCALE GENOMIC DNA]</scope>
    <source>
        <strain evidence="4 5">47C3B</strain>
    </source>
</reference>
<proteinExistence type="predicted"/>
<dbReference type="Pfam" id="PF00072">
    <property type="entry name" value="Response_reg"/>
    <property type="match status" value="1"/>
</dbReference>
<dbReference type="Proteomes" id="UP000199072">
    <property type="component" value="Unassembled WGS sequence"/>
</dbReference>
<keyword evidence="1 2" id="KW-0597">Phosphoprotein</keyword>
<evidence type="ECO:0000256" key="1">
    <source>
        <dbReference type="ARBA" id="ARBA00022553"/>
    </source>
</evidence>
<evidence type="ECO:0000313" key="4">
    <source>
        <dbReference type="EMBL" id="SDD97075.1"/>
    </source>
</evidence>
<dbReference type="OrthoDB" id="9797341at2"/>
<dbReference type="Gene3D" id="3.40.50.2300">
    <property type="match status" value="1"/>
</dbReference>
<evidence type="ECO:0000259" key="3">
    <source>
        <dbReference type="PROSITE" id="PS50110"/>
    </source>
</evidence>
<dbReference type="AlphaFoldDB" id="A0A1G6Z5C9"/>
<feature type="domain" description="Response regulatory" evidence="3">
    <location>
        <begin position="8"/>
        <end position="125"/>
    </location>
</feature>
<dbReference type="SUPFAM" id="SSF52172">
    <property type="entry name" value="CheY-like"/>
    <property type="match status" value="1"/>
</dbReference>
<evidence type="ECO:0000313" key="5">
    <source>
        <dbReference type="Proteomes" id="UP000199072"/>
    </source>
</evidence>
<evidence type="ECO:0000256" key="2">
    <source>
        <dbReference type="PROSITE-ProRule" id="PRU00169"/>
    </source>
</evidence>
<organism evidence="4 5">
    <name type="scientific">Mucilaginibacter pineti</name>
    <dbReference type="NCBI Taxonomy" id="1391627"/>
    <lineage>
        <taxon>Bacteria</taxon>
        <taxon>Pseudomonadati</taxon>
        <taxon>Bacteroidota</taxon>
        <taxon>Sphingobacteriia</taxon>
        <taxon>Sphingobacteriales</taxon>
        <taxon>Sphingobacteriaceae</taxon>
        <taxon>Mucilaginibacter</taxon>
    </lineage>
</organism>
<dbReference type="CDD" id="cd17546">
    <property type="entry name" value="REC_hyHK_CKI1_RcsC-like"/>
    <property type="match status" value="1"/>
</dbReference>
<dbReference type="EMBL" id="FNAI01000003">
    <property type="protein sequence ID" value="SDD97075.1"/>
    <property type="molecule type" value="Genomic_DNA"/>
</dbReference>
<sequence length="128" mass="14366">MNIPETPAIVVVDDDALYRKVLILLLKKHRFQIFFEAENGSDCLSRMAAIIALPHVVILDIEMPVMDGFETAKKLKEKWPQVKIVAHSAILDARARDKIMAAGADHFLVKGYESARIAEAVWLVLNEV</sequence>
<dbReference type="STRING" id="1391627.SAMN05216464_103199"/>
<dbReference type="InterPro" id="IPR011006">
    <property type="entry name" value="CheY-like_superfamily"/>
</dbReference>
<protein>
    <submittedName>
        <fullName evidence="4">Response regulator receiver domain-containing protein</fullName>
    </submittedName>
</protein>
<accession>A0A1G6Z5C9</accession>
<dbReference type="PROSITE" id="PS50110">
    <property type="entry name" value="RESPONSE_REGULATORY"/>
    <property type="match status" value="1"/>
</dbReference>
<name>A0A1G6Z5C9_9SPHI</name>
<gene>
    <name evidence="4" type="ORF">SAMN05216464_103199</name>
</gene>